<dbReference type="InterPro" id="IPR023296">
    <property type="entry name" value="Glyco_hydro_beta-prop_sf"/>
</dbReference>
<name>B8MA01_TALSN</name>
<dbReference type="InterPro" id="IPR001362">
    <property type="entry name" value="Glyco_hydro_32"/>
</dbReference>
<dbReference type="OrthoDB" id="202537at2759"/>
<keyword evidence="9" id="KW-1185">Reference proteome</keyword>
<dbReference type="Pfam" id="PF08244">
    <property type="entry name" value="Glyco_hydro_32C"/>
    <property type="match status" value="1"/>
</dbReference>
<evidence type="ECO:0000256" key="4">
    <source>
        <dbReference type="ARBA" id="ARBA00023295"/>
    </source>
</evidence>
<dbReference type="AlphaFoldDB" id="B8MA01"/>
<proteinExistence type="inferred from homology"/>
<dbReference type="InterPro" id="IPR013320">
    <property type="entry name" value="ConA-like_dom_sf"/>
</dbReference>
<keyword evidence="2" id="KW-0732">Signal</keyword>
<dbReference type="RefSeq" id="XP_002482145.1">
    <property type="nucleotide sequence ID" value="XM_002482100.1"/>
</dbReference>
<dbReference type="PhylomeDB" id="B8MA01"/>
<gene>
    <name evidence="8" type="ORF">TSTA_119170</name>
</gene>
<evidence type="ECO:0000256" key="1">
    <source>
        <dbReference type="ARBA" id="ARBA00009902"/>
    </source>
</evidence>
<dbReference type="GeneID" id="8104367"/>
<dbReference type="SMART" id="SM00640">
    <property type="entry name" value="Glyco_32"/>
    <property type="match status" value="1"/>
</dbReference>
<comment type="similarity">
    <text evidence="1 5">Belongs to the glycosyl hydrolase 32 family.</text>
</comment>
<feature type="domain" description="Glycosyl hydrolase family 32 C-terminal" evidence="7">
    <location>
        <begin position="451"/>
        <end position="618"/>
    </location>
</feature>
<dbReference type="eggNOG" id="KOG0228">
    <property type="taxonomic scope" value="Eukaryota"/>
</dbReference>
<dbReference type="Proteomes" id="UP000001745">
    <property type="component" value="Unassembled WGS sequence"/>
</dbReference>
<dbReference type="PANTHER" id="PTHR42800:SF3">
    <property type="entry name" value="GLYCOSYL HYDROLASE FAMILY 32 N-TERMINAL DOMAIN-CONTAINING PROTEIN"/>
    <property type="match status" value="1"/>
</dbReference>
<keyword evidence="3 5" id="KW-0378">Hydrolase</keyword>
<reference evidence="9" key="1">
    <citation type="journal article" date="2015" name="Genome Announc.">
        <title>Genome sequence of the AIDS-associated pathogen Penicillium marneffei (ATCC18224) and its near taxonomic relative Talaromyces stipitatus (ATCC10500).</title>
        <authorList>
            <person name="Nierman W.C."/>
            <person name="Fedorova-Abrams N.D."/>
            <person name="Andrianopoulos A."/>
        </authorList>
    </citation>
    <scope>NUCLEOTIDE SEQUENCE [LARGE SCALE GENOMIC DNA]</scope>
    <source>
        <strain evidence="9">ATCC 10500 / CBS 375.48 / QM 6759 / NRRL 1006</strain>
    </source>
</reference>
<accession>B8MA01</accession>
<dbReference type="EMBL" id="EQ962655">
    <property type="protein sequence ID" value="EED18153.1"/>
    <property type="molecule type" value="Genomic_DNA"/>
</dbReference>
<dbReference type="FunFam" id="2.115.10.20:FF:000011">
    <property type="entry name" value="Glycosyl hydrolases family 32 superfamily"/>
    <property type="match status" value="1"/>
</dbReference>
<dbReference type="SUPFAM" id="SSF49899">
    <property type="entry name" value="Concanavalin A-like lectins/glucanases"/>
    <property type="match status" value="1"/>
</dbReference>
<evidence type="ECO:0000313" key="9">
    <source>
        <dbReference type="Proteomes" id="UP000001745"/>
    </source>
</evidence>
<evidence type="ECO:0000259" key="6">
    <source>
        <dbReference type="Pfam" id="PF00251"/>
    </source>
</evidence>
<keyword evidence="4 5" id="KW-0326">Glycosidase</keyword>
<sequence length="664" mass="75253">MAVLVKNQPFDIIPKIETAERIEELENTTDNIFHHTNFVTRPDFTRWRPILHLLAPHGWLNDPCGPGYDPSTGKYHLAFQWNPNGNDWGDISWGHATSYDMIKWETSSKPCLSPSTWYDCRGIFTGCFQPSNMNGEVDGTLMYVYTSANHLPIHYTQPYVNGSESLSIAVSCDGGKTWKKKSCNPILPGPSQGCKVTGWRDPFLVSSWPSTPEGIRRIHRGENVLYGFISGGLVDHTPTVFVYTVQKNDLTDWKYVGILLDTGLNFRPSRWSGDFGVNWEVANLVMLTNDEGISRDFVIMGTEGCLPRDNQSPQDNNGPTARDNRIHRSQLWMCIKSNESTSSAALMQYSFGGIFDSGLYYAANSFWDPISKQQVVFGWITEEDLPDTLRHRQGWSGLISLPRVLKLKTMHRVVRARSTADLGLISSIEVTPDDYGTYTVRTLGIGPDRRLEKLRDRALEKTICDRRLRSLDDFSCGRNLLNFVSLNTLQWELDVEIEVSNNCGRVGLVIGDPEYSNKTVLFWDPISESFIIERPSLHVNLDDNTNTKINQGREVSPHTLFTYTTESRENHDNLVNKSTEVEESLYIRAIFDVSVLEVFVNERTVLSTRIYHTSNSEEPHPKDAGYFGMYFFADKSDDGCKGDDDEHSPARLVRATVWDGLSLH</sequence>
<dbReference type="InParanoid" id="B8MA01"/>
<evidence type="ECO:0000313" key="8">
    <source>
        <dbReference type="EMBL" id="EED18153.1"/>
    </source>
</evidence>
<dbReference type="SUPFAM" id="SSF75005">
    <property type="entry name" value="Arabinanase/levansucrase/invertase"/>
    <property type="match status" value="1"/>
</dbReference>
<dbReference type="GO" id="GO:0005737">
    <property type="term" value="C:cytoplasm"/>
    <property type="evidence" value="ECO:0007669"/>
    <property type="project" value="TreeGrafter"/>
</dbReference>
<dbReference type="InterPro" id="IPR013148">
    <property type="entry name" value="Glyco_hydro_32_N"/>
</dbReference>
<dbReference type="Pfam" id="PF00251">
    <property type="entry name" value="Glyco_hydro_32N"/>
    <property type="match status" value="1"/>
</dbReference>
<dbReference type="Gene3D" id="2.60.120.560">
    <property type="entry name" value="Exo-inulinase, domain 1"/>
    <property type="match status" value="1"/>
</dbReference>
<dbReference type="OMA" id="SGIFDHG"/>
<dbReference type="HOGENOM" id="CLU_013784_3_0_1"/>
<evidence type="ECO:0000256" key="2">
    <source>
        <dbReference type="ARBA" id="ARBA00022729"/>
    </source>
</evidence>
<dbReference type="PANTHER" id="PTHR42800">
    <property type="entry name" value="EXOINULINASE INUD (AFU_ORTHOLOGUE AFUA_5G00480)"/>
    <property type="match status" value="1"/>
</dbReference>
<dbReference type="Gene3D" id="2.115.10.20">
    <property type="entry name" value="Glycosyl hydrolase domain, family 43"/>
    <property type="match status" value="1"/>
</dbReference>
<organism evidence="8 9">
    <name type="scientific">Talaromyces stipitatus (strain ATCC 10500 / CBS 375.48 / QM 6759 / NRRL 1006)</name>
    <name type="common">Penicillium stipitatum</name>
    <dbReference type="NCBI Taxonomy" id="441959"/>
    <lineage>
        <taxon>Eukaryota</taxon>
        <taxon>Fungi</taxon>
        <taxon>Dikarya</taxon>
        <taxon>Ascomycota</taxon>
        <taxon>Pezizomycotina</taxon>
        <taxon>Eurotiomycetes</taxon>
        <taxon>Eurotiomycetidae</taxon>
        <taxon>Eurotiales</taxon>
        <taxon>Trichocomaceae</taxon>
        <taxon>Talaromyces</taxon>
        <taxon>Talaromyces sect. Talaromyces</taxon>
    </lineage>
</organism>
<dbReference type="STRING" id="441959.B8MA01"/>
<feature type="domain" description="Glycosyl hydrolase family 32 N-terminal" evidence="6">
    <location>
        <begin position="52"/>
        <end position="409"/>
    </location>
</feature>
<dbReference type="GO" id="GO:0005987">
    <property type="term" value="P:sucrose catabolic process"/>
    <property type="evidence" value="ECO:0007669"/>
    <property type="project" value="TreeGrafter"/>
</dbReference>
<evidence type="ECO:0000256" key="5">
    <source>
        <dbReference type="RuleBase" id="RU362110"/>
    </source>
</evidence>
<protein>
    <submittedName>
        <fullName evidence="8">Glycosyl hydrolases family 32 superfamily</fullName>
    </submittedName>
</protein>
<evidence type="ECO:0000256" key="3">
    <source>
        <dbReference type="ARBA" id="ARBA00022801"/>
    </source>
</evidence>
<evidence type="ECO:0000259" key="7">
    <source>
        <dbReference type="Pfam" id="PF08244"/>
    </source>
</evidence>
<dbReference type="GO" id="GO:0004575">
    <property type="term" value="F:sucrose alpha-glucosidase activity"/>
    <property type="evidence" value="ECO:0007669"/>
    <property type="project" value="TreeGrafter"/>
</dbReference>
<dbReference type="CDD" id="cd18621">
    <property type="entry name" value="GH32_XdINV-like"/>
    <property type="match status" value="1"/>
</dbReference>
<dbReference type="VEuPathDB" id="FungiDB:TSTA_119170"/>
<dbReference type="InterPro" id="IPR013189">
    <property type="entry name" value="Glyco_hydro_32_C"/>
</dbReference>